<feature type="domain" description="ABC3 transporter permease C-terminal" evidence="8">
    <location>
        <begin position="212"/>
        <end position="319"/>
    </location>
</feature>
<evidence type="ECO:0000256" key="6">
    <source>
        <dbReference type="ARBA" id="ARBA00023136"/>
    </source>
</evidence>
<feature type="transmembrane region" description="Helical" evidence="7">
    <location>
        <begin position="211"/>
        <end position="230"/>
    </location>
</feature>
<organism evidence="9 10">
    <name type="scientific">Corynebacterium tuberculostearicum</name>
    <dbReference type="NCBI Taxonomy" id="38304"/>
    <lineage>
        <taxon>Bacteria</taxon>
        <taxon>Bacillati</taxon>
        <taxon>Actinomycetota</taxon>
        <taxon>Actinomycetes</taxon>
        <taxon>Mycobacteriales</taxon>
        <taxon>Corynebacteriaceae</taxon>
        <taxon>Corynebacterium</taxon>
    </lineage>
</organism>
<dbReference type="PANTHER" id="PTHR43738">
    <property type="entry name" value="ABC TRANSPORTER, MEMBRANE PROTEIN"/>
    <property type="match status" value="1"/>
</dbReference>
<dbReference type="InterPro" id="IPR051125">
    <property type="entry name" value="ABC-4/HrtB_transporter"/>
</dbReference>
<evidence type="ECO:0000256" key="1">
    <source>
        <dbReference type="ARBA" id="ARBA00004651"/>
    </source>
</evidence>
<accession>A0A8I1L9L6</accession>
<dbReference type="GO" id="GO:0005886">
    <property type="term" value="C:plasma membrane"/>
    <property type="evidence" value="ECO:0007669"/>
    <property type="project" value="UniProtKB-SubCell"/>
</dbReference>
<keyword evidence="6 7" id="KW-0472">Membrane</keyword>
<keyword evidence="10" id="KW-1185">Reference proteome</keyword>
<dbReference type="PANTHER" id="PTHR43738:SF1">
    <property type="entry name" value="HEMIN TRANSPORT SYSTEM PERMEASE PROTEIN HRTB-RELATED"/>
    <property type="match status" value="1"/>
</dbReference>
<dbReference type="Pfam" id="PF02687">
    <property type="entry name" value="FtsX"/>
    <property type="match status" value="1"/>
</dbReference>
<evidence type="ECO:0000256" key="7">
    <source>
        <dbReference type="SAM" id="Phobius"/>
    </source>
</evidence>
<comment type="subcellular location">
    <subcellularLocation>
        <location evidence="1">Cell membrane</location>
        <topology evidence="1">Multi-pass membrane protein</topology>
    </subcellularLocation>
</comment>
<evidence type="ECO:0000256" key="4">
    <source>
        <dbReference type="ARBA" id="ARBA00022692"/>
    </source>
</evidence>
<keyword evidence="5 7" id="KW-1133">Transmembrane helix</keyword>
<evidence type="ECO:0000313" key="9">
    <source>
        <dbReference type="EMBL" id="MBK3428257.1"/>
    </source>
</evidence>
<keyword evidence="2" id="KW-0813">Transport</keyword>
<protein>
    <submittedName>
        <fullName evidence="9">ABC transporter permease</fullName>
    </submittedName>
</protein>
<comment type="caution">
    <text evidence="9">The sequence shown here is derived from an EMBL/GenBank/DDBJ whole genome shotgun (WGS) entry which is preliminary data.</text>
</comment>
<dbReference type="AlphaFoldDB" id="A0A8I1L9L6"/>
<evidence type="ECO:0000313" key="10">
    <source>
        <dbReference type="Proteomes" id="UP000603369"/>
    </source>
</evidence>
<evidence type="ECO:0000256" key="5">
    <source>
        <dbReference type="ARBA" id="ARBA00022989"/>
    </source>
</evidence>
<sequence>MFLAIREITTARGRFALIGGTVALITLLLVMLSGLTEGLSKQNTSALESLEKEYPYISFSTEAPSFSESEMYAGDIASDGIPFGAAQTKLEGHGGVAVLSLPAGTQVPGSDKTIPEEGVLLPESIDAADTVTLGGADFSVEGTVPETMYSHSEVVWASTESWQQISHAPEGVIGTAALYKYEVPGSVKVSTSFSGLAAYQSERGSLLTMQGFLYGISALVTVAFLTVWTIQRTRDLSILRALGATVRYLLRDALAQAAIILAAGTIAGAVVGWVLGALASGTVPFDVSLRTIAVPAVGIWALGMAGALIATRRVAKANPLDALGGNA</sequence>
<dbReference type="Proteomes" id="UP000603369">
    <property type="component" value="Unassembled WGS sequence"/>
</dbReference>
<name>A0A8I1L9L6_9CORY</name>
<keyword evidence="4 7" id="KW-0812">Transmembrane</keyword>
<evidence type="ECO:0000256" key="2">
    <source>
        <dbReference type="ARBA" id="ARBA00022448"/>
    </source>
</evidence>
<reference evidence="9 10" key="1">
    <citation type="submission" date="2020-12" db="EMBL/GenBank/DDBJ databases">
        <title>Draft genome sequence of the commensal strain Corynebacterium tuberculostearicum MFP09/CIP 102622 isolated from human skin.</title>
        <authorList>
            <person name="Boukerb A.M."/>
            <person name="Janvier X."/>
            <person name="Feuilloley M.G.J."/>
            <person name="Groboillot A."/>
        </authorList>
    </citation>
    <scope>NUCLEOTIDE SEQUENCE [LARGE SCALE GENOMIC DNA]</scope>
    <source>
        <strain evidence="9 10">CIP 102622</strain>
    </source>
</reference>
<dbReference type="InterPro" id="IPR003838">
    <property type="entry name" value="ABC3_permease_C"/>
</dbReference>
<feature type="transmembrane region" description="Helical" evidence="7">
    <location>
        <begin position="15"/>
        <end position="35"/>
    </location>
</feature>
<gene>
    <name evidence="9" type="ORF">JDP02_06980</name>
</gene>
<feature type="transmembrane region" description="Helical" evidence="7">
    <location>
        <begin position="292"/>
        <end position="310"/>
    </location>
</feature>
<feature type="transmembrane region" description="Helical" evidence="7">
    <location>
        <begin position="257"/>
        <end position="280"/>
    </location>
</feature>
<evidence type="ECO:0000259" key="8">
    <source>
        <dbReference type="Pfam" id="PF02687"/>
    </source>
</evidence>
<dbReference type="EMBL" id="JAEHFL010000009">
    <property type="protein sequence ID" value="MBK3428257.1"/>
    <property type="molecule type" value="Genomic_DNA"/>
</dbReference>
<dbReference type="RefSeq" id="WP_005325923.1">
    <property type="nucleotide sequence ID" value="NZ_CP175770.1"/>
</dbReference>
<proteinExistence type="predicted"/>
<keyword evidence="3" id="KW-1003">Cell membrane</keyword>
<evidence type="ECO:0000256" key="3">
    <source>
        <dbReference type="ARBA" id="ARBA00022475"/>
    </source>
</evidence>